<organism evidence="1 2">
    <name type="scientific">Periconia digitata</name>
    <dbReference type="NCBI Taxonomy" id="1303443"/>
    <lineage>
        <taxon>Eukaryota</taxon>
        <taxon>Fungi</taxon>
        <taxon>Dikarya</taxon>
        <taxon>Ascomycota</taxon>
        <taxon>Pezizomycotina</taxon>
        <taxon>Dothideomycetes</taxon>
        <taxon>Pleosporomycetidae</taxon>
        <taxon>Pleosporales</taxon>
        <taxon>Massarineae</taxon>
        <taxon>Periconiaceae</taxon>
        <taxon>Periconia</taxon>
    </lineage>
</organism>
<sequence>MNCLHRLAKPPKCRAGHQGTDSFCCNPFFFFGQSLSAMSCNGRVNTECAQAGYHYRIYFRPTPLELCSDRLVRHS</sequence>
<evidence type="ECO:0000313" key="2">
    <source>
        <dbReference type="Proteomes" id="UP001152607"/>
    </source>
</evidence>
<proteinExistence type="predicted"/>
<protein>
    <submittedName>
        <fullName evidence="1">Uncharacterized protein</fullName>
    </submittedName>
</protein>
<gene>
    <name evidence="1" type="ORF">PDIGIT_LOCUS4712</name>
</gene>
<evidence type="ECO:0000313" key="1">
    <source>
        <dbReference type="EMBL" id="CAI6331686.1"/>
    </source>
</evidence>
<name>A0A9W4UBG7_9PLEO</name>
<dbReference type="AlphaFoldDB" id="A0A9W4UBG7"/>
<dbReference type="EMBL" id="CAOQHR010000003">
    <property type="protein sequence ID" value="CAI6331686.1"/>
    <property type="molecule type" value="Genomic_DNA"/>
</dbReference>
<accession>A0A9W4UBG7</accession>
<comment type="caution">
    <text evidence="1">The sequence shown here is derived from an EMBL/GenBank/DDBJ whole genome shotgun (WGS) entry which is preliminary data.</text>
</comment>
<dbReference type="Proteomes" id="UP001152607">
    <property type="component" value="Unassembled WGS sequence"/>
</dbReference>
<reference evidence="1" key="1">
    <citation type="submission" date="2023-01" db="EMBL/GenBank/DDBJ databases">
        <authorList>
            <person name="Van Ghelder C."/>
            <person name="Rancurel C."/>
        </authorList>
    </citation>
    <scope>NUCLEOTIDE SEQUENCE</scope>
    <source>
        <strain evidence="1">CNCM I-4278</strain>
    </source>
</reference>
<keyword evidence="2" id="KW-1185">Reference proteome</keyword>